<sequence>MREELPQMLRADAQDNRDRVLDAARALFAERGLGVTMREIARRAGVGPATLYRRFPTRQALVDEAFADELRACERIVEDGCSDPDPWRGFRTVVEELTVLNSRNRGFVDAFMSANPHADAFVAHRAALLRRLVALGVRAQAVDGLRRDYELDDLLLVLMAGRGLASAPSQDRTAAARRFATLAVDALRASDTNAPLPRGASLSTYVLSSAGI</sequence>
<evidence type="ECO:0000313" key="7">
    <source>
        <dbReference type="Proteomes" id="UP001157091"/>
    </source>
</evidence>
<keyword evidence="7" id="KW-1185">Reference proteome</keyword>
<dbReference type="Proteomes" id="UP001157091">
    <property type="component" value="Unassembled WGS sequence"/>
</dbReference>
<protein>
    <submittedName>
        <fullName evidence="6">TetR family transcriptional regulator</fullName>
    </submittedName>
</protein>
<comment type="caution">
    <text evidence="6">The sequence shown here is derived from an EMBL/GenBank/DDBJ whole genome shotgun (WGS) entry which is preliminary data.</text>
</comment>
<evidence type="ECO:0000256" key="1">
    <source>
        <dbReference type="ARBA" id="ARBA00023015"/>
    </source>
</evidence>
<evidence type="ECO:0000259" key="5">
    <source>
        <dbReference type="PROSITE" id="PS50977"/>
    </source>
</evidence>
<organism evidence="6 7">
    <name type="scientific">Luteimicrobium album</name>
    <dbReference type="NCBI Taxonomy" id="1054550"/>
    <lineage>
        <taxon>Bacteria</taxon>
        <taxon>Bacillati</taxon>
        <taxon>Actinomycetota</taxon>
        <taxon>Actinomycetes</taxon>
        <taxon>Micrococcales</taxon>
        <taxon>Luteimicrobium</taxon>
    </lineage>
</organism>
<dbReference type="PRINTS" id="PR00455">
    <property type="entry name" value="HTHTETR"/>
</dbReference>
<dbReference type="Gene3D" id="1.10.357.10">
    <property type="entry name" value="Tetracycline Repressor, domain 2"/>
    <property type="match status" value="1"/>
</dbReference>
<dbReference type="InterPro" id="IPR036271">
    <property type="entry name" value="Tet_transcr_reg_TetR-rel_C_sf"/>
</dbReference>
<proteinExistence type="predicted"/>
<dbReference type="SUPFAM" id="SSF48498">
    <property type="entry name" value="Tetracyclin repressor-like, C-terminal domain"/>
    <property type="match status" value="1"/>
</dbReference>
<evidence type="ECO:0000313" key="6">
    <source>
        <dbReference type="EMBL" id="GMA24839.1"/>
    </source>
</evidence>
<dbReference type="PROSITE" id="PS50977">
    <property type="entry name" value="HTH_TETR_2"/>
    <property type="match status" value="1"/>
</dbReference>
<dbReference type="EMBL" id="BSUK01000001">
    <property type="protein sequence ID" value="GMA24839.1"/>
    <property type="molecule type" value="Genomic_DNA"/>
</dbReference>
<evidence type="ECO:0000256" key="4">
    <source>
        <dbReference type="PROSITE-ProRule" id="PRU00335"/>
    </source>
</evidence>
<feature type="DNA-binding region" description="H-T-H motif" evidence="4">
    <location>
        <begin position="36"/>
        <end position="55"/>
    </location>
</feature>
<feature type="domain" description="HTH tetR-type" evidence="5">
    <location>
        <begin position="14"/>
        <end position="73"/>
    </location>
</feature>
<dbReference type="InterPro" id="IPR009057">
    <property type="entry name" value="Homeodomain-like_sf"/>
</dbReference>
<evidence type="ECO:0000256" key="2">
    <source>
        <dbReference type="ARBA" id="ARBA00023125"/>
    </source>
</evidence>
<keyword evidence="1" id="KW-0805">Transcription regulation</keyword>
<dbReference type="PANTHER" id="PTHR30055">
    <property type="entry name" value="HTH-TYPE TRANSCRIPTIONAL REGULATOR RUTR"/>
    <property type="match status" value="1"/>
</dbReference>
<dbReference type="Pfam" id="PF00440">
    <property type="entry name" value="TetR_N"/>
    <property type="match status" value="1"/>
</dbReference>
<reference evidence="7" key="1">
    <citation type="journal article" date="2019" name="Int. J. Syst. Evol. Microbiol.">
        <title>The Global Catalogue of Microorganisms (GCM) 10K type strain sequencing project: providing services to taxonomists for standard genome sequencing and annotation.</title>
        <authorList>
            <consortium name="The Broad Institute Genomics Platform"/>
            <consortium name="The Broad Institute Genome Sequencing Center for Infectious Disease"/>
            <person name="Wu L."/>
            <person name="Ma J."/>
        </authorList>
    </citation>
    <scope>NUCLEOTIDE SEQUENCE [LARGE SCALE GENOMIC DNA]</scope>
    <source>
        <strain evidence="7">NBRC 106348</strain>
    </source>
</reference>
<gene>
    <name evidence="6" type="ORF">GCM10025864_25980</name>
</gene>
<keyword evidence="2 4" id="KW-0238">DNA-binding</keyword>
<accession>A0ABQ6I4D3</accession>
<dbReference type="InterPro" id="IPR050109">
    <property type="entry name" value="HTH-type_TetR-like_transc_reg"/>
</dbReference>
<keyword evidence="3" id="KW-0804">Transcription</keyword>
<dbReference type="SUPFAM" id="SSF46689">
    <property type="entry name" value="Homeodomain-like"/>
    <property type="match status" value="1"/>
</dbReference>
<name>A0ABQ6I4D3_9MICO</name>
<dbReference type="InterPro" id="IPR001647">
    <property type="entry name" value="HTH_TetR"/>
</dbReference>
<evidence type="ECO:0000256" key="3">
    <source>
        <dbReference type="ARBA" id="ARBA00023163"/>
    </source>
</evidence>
<dbReference type="PANTHER" id="PTHR30055:SF234">
    <property type="entry name" value="HTH-TYPE TRANSCRIPTIONAL REGULATOR BETI"/>
    <property type="match status" value="1"/>
</dbReference>